<dbReference type="GO" id="GO:0006275">
    <property type="term" value="P:regulation of DNA replication"/>
    <property type="evidence" value="ECO:0007669"/>
    <property type="project" value="UniProtKB-UniRule"/>
</dbReference>
<comment type="caution">
    <text evidence="14">The sequence shown here is derived from an EMBL/GenBank/DDBJ whole genome shotgun (WGS) entry which is preliminary data.</text>
</comment>
<feature type="domain" description="Chromosomal replication initiator DnaA C-terminal" evidence="13">
    <location>
        <begin position="342"/>
        <end position="411"/>
    </location>
</feature>
<dbReference type="GO" id="GO:0003688">
    <property type="term" value="F:DNA replication origin binding"/>
    <property type="evidence" value="ECO:0007669"/>
    <property type="project" value="UniProtKB-UniRule"/>
</dbReference>
<dbReference type="PRINTS" id="PR00051">
    <property type="entry name" value="DNAA"/>
</dbReference>
<reference evidence="14" key="1">
    <citation type="submission" date="2020-10" db="EMBL/GenBank/DDBJ databases">
        <authorList>
            <person name="Gilroy R."/>
        </authorList>
    </citation>
    <scope>NUCLEOTIDE SEQUENCE</scope>
    <source>
        <strain evidence="14">ChiBcolR7-354</strain>
    </source>
</reference>
<dbReference type="SUPFAM" id="SSF52540">
    <property type="entry name" value="P-loop containing nucleoside triphosphate hydrolases"/>
    <property type="match status" value="1"/>
</dbReference>
<dbReference type="InterPro" id="IPR013317">
    <property type="entry name" value="DnaA_dom"/>
</dbReference>
<reference evidence="14" key="2">
    <citation type="journal article" date="2021" name="PeerJ">
        <title>Extensive microbial diversity within the chicken gut microbiome revealed by metagenomics and culture.</title>
        <authorList>
            <person name="Gilroy R."/>
            <person name="Ravi A."/>
            <person name="Getino M."/>
            <person name="Pursley I."/>
            <person name="Horton D.L."/>
            <person name="Alikhan N.F."/>
            <person name="Baker D."/>
            <person name="Gharbi K."/>
            <person name="Hall N."/>
            <person name="Watson M."/>
            <person name="Adriaenssens E.M."/>
            <person name="Foster-Nyarko E."/>
            <person name="Jarju S."/>
            <person name="Secka A."/>
            <person name="Antonio M."/>
            <person name="Oren A."/>
            <person name="Chaudhuri R.R."/>
            <person name="La Ragione R."/>
            <person name="Hildebrand F."/>
            <person name="Pallen M.J."/>
        </authorList>
    </citation>
    <scope>NUCLEOTIDE SEQUENCE</scope>
    <source>
        <strain evidence="14">ChiBcolR7-354</strain>
    </source>
</reference>
<dbReference type="CDD" id="cd00009">
    <property type="entry name" value="AAA"/>
    <property type="match status" value="1"/>
</dbReference>
<evidence type="ECO:0000256" key="2">
    <source>
        <dbReference type="ARBA" id="ARBA00022490"/>
    </source>
</evidence>
<feature type="binding site" evidence="8">
    <location>
        <position position="142"/>
    </location>
    <ligand>
        <name>ATP</name>
        <dbReference type="ChEBI" id="CHEBI:30616"/>
    </ligand>
</feature>
<dbReference type="Pfam" id="PF00308">
    <property type="entry name" value="Bac_DnaA"/>
    <property type="match status" value="1"/>
</dbReference>
<comment type="domain">
    <text evidence="8">Domain I is involved in oligomerization and binding regulators, domain II is flexibile and of varying length in different bacteria, domain III forms the AAA+ region, while domain IV binds dsDNA.</text>
</comment>
<evidence type="ECO:0000256" key="3">
    <source>
        <dbReference type="ARBA" id="ARBA00022705"/>
    </source>
</evidence>
<evidence type="ECO:0000256" key="1">
    <source>
        <dbReference type="ARBA" id="ARBA00006583"/>
    </source>
</evidence>
<evidence type="ECO:0000256" key="7">
    <source>
        <dbReference type="ARBA" id="ARBA00023125"/>
    </source>
</evidence>
<dbReference type="Pfam" id="PF11638">
    <property type="entry name" value="DnaA_N"/>
    <property type="match status" value="1"/>
</dbReference>
<dbReference type="GO" id="GO:0005737">
    <property type="term" value="C:cytoplasm"/>
    <property type="evidence" value="ECO:0007669"/>
    <property type="project" value="UniProtKB-SubCell"/>
</dbReference>
<feature type="binding site" evidence="8">
    <location>
        <position position="145"/>
    </location>
    <ligand>
        <name>ATP</name>
        <dbReference type="ChEBI" id="CHEBI:30616"/>
    </ligand>
</feature>
<dbReference type="GO" id="GO:0006270">
    <property type="term" value="P:DNA replication initiation"/>
    <property type="evidence" value="ECO:0007669"/>
    <property type="project" value="UniProtKB-UniRule"/>
</dbReference>
<dbReference type="PANTHER" id="PTHR30050:SF2">
    <property type="entry name" value="CHROMOSOMAL REPLICATION INITIATOR PROTEIN DNAA"/>
    <property type="match status" value="1"/>
</dbReference>
<dbReference type="GO" id="GO:0008289">
    <property type="term" value="F:lipid binding"/>
    <property type="evidence" value="ECO:0007669"/>
    <property type="project" value="UniProtKB-KW"/>
</dbReference>
<dbReference type="HAMAP" id="MF_00377">
    <property type="entry name" value="DnaA_bact"/>
    <property type="match status" value="1"/>
</dbReference>
<evidence type="ECO:0000256" key="6">
    <source>
        <dbReference type="ARBA" id="ARBA00023121"/>
    </source>
</evidence>
<protein>
    <recommendedName>
        <fullName evidence="8 9">Chromosomal replication initiator protein DnaA</fullName>
    </recommendedName>
</protein>
<dbReference type="Gene3D" id="1.10.1750.10">
    <property type="match status" value="1"/>
</dbReference>
<evidence type="ECO:0000256" key="9">
    <source>
        <dbReference type="NCBIfam" id="TIGR00362"/>
    </source>
</evidence>
<feature type="region of interest" description="Domain I, interacts with DnaA modulators" evidence="8">
    <location>
        <begin position="1"/>
        <end position="93"/>
    </location>
</feature>
<evidence type="ECO:0000256" key="10">
    <source>
        <dbReference type="RuleBase" id="RU000577"/>
    </source>
</evidence>
<dbReference type="Pfam" id="PF08299">
    <property type="entry name" value="Bac_DnaA_C"/>
    <property type="match status" value="1"/>
</dbReference>
<comment type="subunit">
    <text evidence="8">Oligomerizes as a right-handed, spiral filament on DNA at oriC.</text>
</comment>
<dbReference type="Gene3D" id="3.30.300.180">
    <property type="match status" value="1"/>
</dbReference>
<evidence type="ECO:0000256" key="5">
    <source>
        <dbReference type="ARBA" id="ARBA00022840"/>
    </source>
</evidence>
<feature type="domain" description="AAA+ ATPase" evidence="12">
    <location>
        <begin position="131"/>
        <end position="259"/>
    </location>
</feature>
<dbReference type="InterPro" id="IPR020591">
    <property type="entry name" value="Chromosome_initiator_DnaA-like"/>
</dbReference>
<dbReference type="NCBIfam" id="TIGR00362">
    <property type="entry name" value="DnaA"/>
    <property type="match status" value="1"/>
</dbReference>
<keyword evidence="4 8" id="KW-0547">Nucleotide-binding</keyword>
<dbReference type="Gene3D" id="1.10.8.60">
    <property type="match status" value="1"/>
</dbReference>
<dbReference type="SUPFAM" id="SSF48295">
    <property type="entry name" value="TrpR-like"/>
    <property type="match status" value="1"/>
</dbReference>
<accession>A0A9D1CSP5</accession>
<dbReference type="InterPro" id="IPR027417">
    <property type="entry name" value="P-loop_NTPase"/>
</dbReference>
<dbReference type="AlphaFoldDB" id="A0A9D1CSP5"/>
<evidence type="ECO:0000256" key="8">
    <source>
        <dbReference type="HAMAP-Rule" id="MF_00377"/>
    </source>
</evidence>
<dbReference type="InterPro" id="IPR013159">
    <property type="entry name" value="DnaA_C"/>
</dbReference>
<organism evidence="14 15">
    <name type="scientific">Candidatus Scatomorpha intestinavium</name>
    <dbReference type="NCBI Taxonomy" id="2840922"/>
    <lineage>
        <taxon>Bacteria</taxon>
        <taxon>Bacillati</taxon>
        <taxon>Bacillota</taxon>
        <taxon>Clostridia</taxon>
        <taxon>Eubacteriales</taxon>
        <taxon>Candidatus Scatomorpha</taxon>
    </lineage>
</organism>
<dbReference type="Proteomes" id="UP000824262">
    <property type="component" value="Unassembled WGS sequence"/>
</dbReference>
<comment type="caution">
    <text evidence="8">Lacks conserved residue(s) required for the propagation of feature annotation.</text>
</comment>
<dbReference type="InterPro" id="IPR010921">
    <property type="entry name" value="Trp_repressor/repl_initiator"/>
</dbReference>
<evidence type="ECO:0000256" key="11">
    <source>
        <dbReference type="RuleBase" id="RU004227"/>
    </source>
</evidence>
<feature type="binding site" evidence="8">
    <location>
        <position position="146"/>
    </location>
    <ligand>
        <name>ATP</name>
        <dbReference type="ChEBI" id="CHEBI:30616"/>
    </ligand>
</feature>
<dbReference type="Gene3D" id="3.40.50.300">
    <property type="entry name" value="P-loop containing nucleotide triphosphate hydrolases"/>
    <property type="match status" value="1"/>
</dbReference>
<evidence type="ECO:0000313" key="14">
    <source>
        <dbReference type="EMBL" id="HIQ78623.1"/>
    </source>
</evidence>
<keyword evidence="5 8" id="KW-0067">ATP-binding</keyword>
<dbReference type="SMART" id="SM00760">
    <property type="entry name" value="Bac_DnaA_C"/>
    <property type="match status" value="1"/>
</dbReference>
<dbReference type="InterPro" id="IPR001957">
    <property type="entry name" value="Chromosome_initiator_DnaA"/>
</dbReference>
<keyword evidence="3 8" id="KW-0235">DNA replication</keyword>
<dbReference type="CDD" id="cd06571">
    <property type="entry name" value="Bac_DnaA_C"/>
    <property type="match status" value="1"/>
</dbReference>
<feature type="region of interest" description="Domain IV, binds dsDNA" evidence="8">
    <location>
        <begin position="315"/>
        <end position="436"/>
    </location>
</feature>
<dbReference type="FunFam" id="3.40.50.300:FF:000668">
    <property type="entry name" value="Chromosomal replication initiator protein DnaA"/>
    <property type="match status" value="1"/>
</dbReference>
<gene>
    <name evidence="8 14" type="primary">dnaA</name>
    <name evidence="14" type="ORF">IAB77_05125</name>
</gene>
<dbReference type="InterPro" id="IPR003593">
    <property type="entry name" value="AAA+_ATPase"/>
</dbReference>
<comment type="function">
    <text evidence="8 10">Plays an essential role in the initiation and regulation of chromosomal replication. ATP-DnaA binds to the origin of replication (oriC) to initiate formation of the DNA replication initiation complex once per cell cycle. Binds the DnaA box (a 9 base pair repeat at the origin) and separates the double-stranded (ds)DNA. Forms a right-handed helical filament on oriC DNA; dsDNA binds to the exterior of the filament while single-stranded (ss)DNA is stabiized in the filament's interior. The ATP-DnaA-oriC complex binds and stabilizes one strand of the AT-rich DNA unwinding element (DUE), permitting loading of DNA polymerase. After initiation quickly degrades to an ADP-DnaA complex that is not apt for DNA replication. Binds acidic phospholipids.</text>
</comment>
<dbReference type="GO" id="GO:0005886">
    <property type="term" value="C:plasma membrane"/>
    <property type="evidence" value="ECO:0007669"/>
    <property type="project" value="TreeGrafter"/>
</dbReference>
<dbReference type="PANTHER" id="PTHR30050">
    <property type="entry name" value="CHROMOSOMAL REPLICATION INITIATOR PROTEIN DNAA"/>
    <property type="match status" value="1"/>
</dbReference>
<evidence type="ECO:0000256" key="4">
    <source>
        <dbReference type="ARBA" id="ARBA00022741"/>
    </source>
</evidence>
<dbReference type="InterPro" id="IPR024633">
    <property type="entry name" value="DnaA_N_dom"/>
</dbReference>
<evidence type="ECO:0000259" key="13">
    <source>
        <dbReference type="SMART" id="SM00760"/>
    </source>
</evidence>
<keyword evidence="6 8" id="KW-0446">Lipid-binding</keyword>
<comment type="similarity">
    <text evidence="1 8 11">Belongs to the DnaA family.</text>
</comment>
<keyword evidence="2 8" id="KW-0963">Cytoplasm</keyword>
<dbReference type="GO" id="GO:0005524">
    <property type="term" value="F:ATP binding"/>
    <property type="evidence" value="ECO:0007669"/>
    <property type="project" value="UniProtKB-UniRule"/>
</dbReference>
<dbReference type="InterPro" id="IPR038454">
    <property type="entry name" value="DnaA_N_sf"/>
</dbReference>
<dbReference type="EMBL" id="DVGA01000049">
    <property type="protein sequence ID" value="HIQ78623.1"/>
    <property type="molecule type" value="Genomic_DNA"/>
</dbReference>
<name>A0A9D1CSP5_9FIRM</name>
<sequence>MDSVAEVWKSILDIIAKDITPTAYNTWFADCEPVELDDCKLVLHTATDFKRGIIQSRFGGMICAALYDLFSCEFELQVLAGDELEEYLSRKKSSDHLPEMDGYTFDRFVVGPSNKFAHAAAVAVAENPGRAYNPLFIYGNSGLGKTHLLLAIGEEIHSRHPEKQIAYVKGDEFTNQMIQSVQSGKTEEFRHKYRNVDLLLVDDIQFIAGKQATQEEFFHTFNNIYEAGHQIVITSDRPPMEMSLLDDRLRTRFEGGLMADVQPPDLETRMAIIRNKAAQLGMILPDDVVEYIGDNITANIRQIEGVVKRLTAYKEILNDTITINSVKRAIKDVIRVGEYIPTPEVIIEETARYYSLTSEDIRGQRRSKNIAMARQISMYLMRSLTNLSLLDIGGQYEGRNHSTVLNSVRKVEDLIKKDPEIASTVRDISSNINSRS</sequence>
<dbReference type="SMART" id="SM00382">
    <property type="entry name" value="AAA"/>
    <property type="match status" value="1"/>
</dbReference>
<keyword evidence="7 8" id="KW-0238">DNA-binding</keyword>
<evidence type="ECO:0000313" key="15">
    <source>
        <dbReference type="Proteomes" id="UP000824262"/>
    </source>
</evidence>
<evidence type="ECO:0000259" key="12">
    <source>
        <dbReference type="SMART" id="SM00382"/>
    </source>
</evidence>
<comment type="subcellular location">
    <subcellularLocation>
        <location evidence="8">Cytoplasm</location>
    </subcellularLocation>
</comment>
<proteinExistence type="inferred from homology"/>
<feature type="binding site" evidence="8">
    <location>
        <position position="144"/>
    </location>
    <ligand>
        <name>ATP</name>
        <dbReference type="ChEBI" id="CHEBI:30616"/>
    </ligand>
</feature>